<keyword evidence="3" id="KW-0326">Glycosidase</keyword>
<dbReference type="Gene3D" id="2.60.40.10">
    <property type="entry name" value="Immunoglobulins"/>
    <property type="match status" value="3"/>
</dbReference>
<dbReference type="Gene3D" id="2.60.120.260">
    <property type="entry name" value="Galactose-binding domain-like"/>
    <property type="match status" value="1"/>
</dbReference>
<evidence type="ECO:0000256" key="2">
    <source>
        <dbReference type="ARBA" id="ARBA00022801"/>
    </source>
</evidence>
<dbReference type="InterPro" id="IPR040605">
    <property type="entry name" value="Glyco_hydro2_dom5"/>
</dbReference>
<dbReference type="InterPro" id="IPR006103">
    <property type="entry name" value="Glyco_hydro_2_cat"/>
</dbReference>
<dbReference type="InterPro" id="IPR017853">
    <property type="entry name" value="GH"/>
</dbReference>
<feature type="chain" id="PRO_5040961500" evidence="4">
    <location>
        <begin position="21"/>
        <end position="803"/>
    </location>
</feature>
<dbReference type="Pfam" id="PF16355">
    <property type="entry name" value="DUF4982"/>
    <property type="match status" value="1"/>
</dbReference>
<gene>
    <name evidence="9" type="ORF">NG895_20185</name>
</gene>
<dbReference type="PRINTS" id="PR00132">
    <property type="entry name" value="GLHYDRLASE2"/>
</dbReference>
<dbReference type="SUPFAM" id="SSF49785">
    <property type="entry name" value="Galactose-binding domain-like"/>
    <property type="match status" value="1"/>
</dbReference>
<reference evidence="9" key="1">
    <citation type="submission" date="2022-06" db="EMBL/GenBank/DDBJ databases">
        <title>Aeoliella straminimaris, a novel planctomycete from sediments.</title>
        <authorList>
            <person name="Vitorino I.R."/>
            <person name="Lage O.M."/>
        </authorList>
    </citation>
    <scope>NUCLEOTIDE SEQUENCE</scope>
    <source>
        <strain evidence="9">ICT_H6.2</strain>
    </source>
</reference>
<evidence type="ECO:0000259" key="7">
    <source>
        <dbReference type="Pfam" id="PF16355"/>
    </source>
</evidence>
<dbReference type="GO" id="GO:0005975">
    <property type="term" value="P:carbohydrate metabolic process"/>
    <property type="evidence" value="ECO:0007669"/>
    <property type="project" value="InterPro"/>
</dbReference>
<dbReference type="InterPro" id="IPR013783">
    <property type="entry name" value="Ig-like_fold"/>
</dbReference>
<comment type="caution">
    <text evidence="9">The sequence shown here is derived from an EMBL/GenBank/DDBJ whole genome shotgun (WGS) entry which is preliminary data.</text>
</comment>
<evidence type="ECO:0000259" key="8">
    <source>
        <dbReference type="Pfam" id="PF18565"/>
    </source>
</evidence>
<evidence type="ECO:0000259" key="5">
    <source>
        <dbReference type="Pfam" id="PF02836"/>
    </source>
</evidence>
<dbReference type="InterPro" id="IPR006104">
    <property type="entry name" value="Glyco_hydro_2_N"/>
</dbReference>
<evidence type="ECO:0000256" key="3">
    <source>
        <dbReference type="ARBA" id="ARBA00023295"/>
    </source>
</evidence>
<keyword evidence="4" id="KW-0732">Signal</keyword>
<dbReference type="Pfam" id="PF02837">
    <property type="entry name" value="Glyco_hydro_2_N"/>
    <property type="match status" value="1"/>
</dbReference>
<dbReference type="Proteomes" id="UP001155241">
    <property type="component" value="Unassembled WGS sequence"/>
</dbReference>
<dbReference type="Pfam" id="PF18565">
    <property type="entry name" value="Glyco_hydro2_C5"/>
    <property type="match status" value="1"/>
</dbReference>
<feature type="domain" description="Glycoside hydrolase family 2 catalytic" evidence="5">
    <location>
        <begin position="303"/>
        <end position="455"/>
    </location>
</feature>
<comment type="similarity">
    <text evidence="1">Belongs to the glycosyl hydrolase 2 family.</text>
</comment>
<evidence type="ECO:0000256" key="4">
    <source>
        <dbReference type="SAM" id="SignalP"/>
    </source>
</evidence>
<dbReference type="InterPro" id="IPR051913">
    <property type="entry name" value="GH2_Domain-Containing"/>
</dbReference>
<name>A0A9X2FDJ0_9BACT</name>
<proteinExistence type="inferred from homology"/>
<evidence type="ECO:0000313" key="10">
    <source>
        <dbReference type="Proteomes" id="UP001155241"/>
    </source>
</evidence>
<accession>A0A9X2FDJ0</accession>
<dbReference type="Pfam" id="PF02836">
    <property type="entry name" value="Glyco_hydro_2_C"/>
    <property type="match status" value="1"/>
</dbReference>
<feature type="domain" description="DUF4982" evidence="7">
    <location>
        <begin position="625"/>
        <end position="676"/>
    </location>
</feature>
<dbReference type="RefSeq" id="WP_252854337.1">
    <property type="nucleotide sequence ID" value="NZ_JAMXLR010000072.1"/>
</dbReference>
<dbReference type="InterPro" id="IPR032311">
    <property type="entry name" value="DUF4982"/>
</dbReference>
<dbReference type="InterPro" id="IPR006101">
    <property type="entry name" value="Glyco_hydro_2"/>
</dbReference>
<dbReference type="PANTHER" id="PTHR42732:SF1">
    <property type="entry name" value="BETA-MANNOSIDASE"/>
    <property type="match status" value="1"/>
</dbReference>
<evidence type="ECO:0000313" key="9">
    <source>
        <dbReference type="EMBL" id="MCO6046223.1"/>
    </source>
</evidence>
<evidence type="ECO:0000259" key="6">
    <source>
        <dbReference type="Pfam" id="PF02837"/>
    </source>
</evidence>
<dbReference type="SUPFAM" id="SSF51445">
    <property type="entry name" value="(Trans)glycosidases"/>
    <property type="match status" value="1"/>
</dbReference>
<feature type="domain" description="Glycosyl hydrolases family 2 sugar binding" evidence="6">
    <location>
        <begin position="80"/>
        <end position="178"/>
    </location>
</feature>
<dbReference type="EMBL" id="JAMXLR010000072">
    <property type="protein sequence ID" value="MCO6046223.1"/>
    <property type="molecule type" value="Genomic_DNA"/>
</dbReference>
<evidence type="ECO:0000256" key="1">
    <source>
        <dbReference type="ARBA" id="ARBA00007401"/>
    </source>
</evidence>
<organism evidence="9 10">
    <name type="scientific">Aeoliella straminimaris</name>
    <dbReference type="NCBI Taxonomy" id="2954799"/>
    <lineage>
        <taxon>Bacteria</taxon>
        <taxon>Pseudomonadati</taxon>
        <taxon>Planctomycetota</taxon>
        <taxon>Planctomycetia</taxon>
        <taxon>Pirellulales</taxon>
        <taxon>Lacipirellulaceae</taxon>
        <taxon>Aeoliella</taxon>
    </lineage>
</organism>
<sequence length="803" mass="90145">MRRFPSLLLVLCFSPSILVASERVLLDEGWRFQLADPADAQLPGFDDAAWRRVDLPHDWSVEASPQNDAASEGHGGYHQTGVGWYRRPLEVGETSLKSIYRLEFDGVYQNAEVWVNGHRLGEHLYGYTPFSFDITPYLKTRSNASNVIAVRVDNSDQPNCRWYSGSGIYRHVWLRKLPPVHIEPASVWCENKPHEPFSDFHLHYTVINSTDMDQIVYVEESLPEQASQSGKNRVHKLRIGAGKKVDVHRPIRLGSARSWSAEFPHLQQLQLRLLTQEDAASDAMDVVDHTFGLRSVAIDPQRGLLLNGEPIVLFGGNVHHDHGPLGAASLDIAEARRVRLLKQAGFNAVRTSHNPPSDAFLDECDRQGLLVIDEFFDNWAKSKVNRDYGPHFEGIWRDELLATMDRDRRHPSVVMWSIGNEVYERGDESGQRLAQELAQCVREHDQSRPVTIGLNGLGEGNWDRLDPMFGAVDVCGYNYETNRYETDHRRLPMRVMYASESYPKDAHESFAAVESQPHVIGDFVWSAIDYLGEAGIGRVFPPGEEARRHWEGTHFPWRAAACGDIDLIGHRKPISHYRNIVWDRGERLYLAVEEPTANGDPWQLTPWAVEPCLDSWTWSVPEKTMLTVHAYSRYPQVRLQLNGRIIGEASTGQAEEFHASFRVPYEPGELVLEGMQQTAVNQRIKLATAGETASIDLEPEQGTIAAGRQSIAFINVRLVDEQGTTQPVEDRQLEFSVAGPAEIVATGNADPTSRHAYANSGCPTYQGHALAVLRSTGEVGAVTLTARCEGLPEADCKVEFTKE</sequence>
<feature type="signal peptide" evidence="4">
    <location>
        <begin position="1"/>
        <end position="20"/>
    </location>
</feature>
<keyword evidence="2" id="KW-0378">Hydrolase</keyword>
<dbReference type="GO" id="GO:0004553">
    <property type="term" value="F:hydrolase activity, hydrolyzing O-glycosyl compounds"/>
    <property type="evidence" value="ECO:0007669"/>
    <property type="project" value="InterPro"/>
</dbReference>
<dbReference type="AlphaFoldDB" id="A0A9X2FDJ0"/>
<dbReference type="Gene3D" id="3.20.20.80">
    <property type="entry name" value="Glycosidases"/>
    <property type="match status" value="1"/>
</dbReference>
<dbReference type="PANTHER" id="PTHR42732">
    <property type="entry name" value="BETA-GALACTOSIDASE"/>
    <property type="match status" value="1"/>
</dbReference>
<protein>
    <submittedName>
        <fullName evidence="9">DUF4982 domain-containing protein</fullName>
    </submittedName>
</protein>
<keyword evidence="10" id="KW-1185">Reference proteome</keyword>
<dbReference type="InterPro" id="IPR008979">
    <property type="entry name" value="Galactose-bd-like_sf"/>
</dbReference>
<feature type="domain" description="Glycoside hydrolase family 2" evidence="8">
    <location>
        <begin position="695"/>
        <end position="795"/>
    </location>
</feature>